<keyword evidence="2" id="KW-1185">Reference proteome</keyword>
<gene>
    <name evidence="1" type="ORF">SARC_09672</name>
</gene>
<dbReference type="GeneID" id="25910176"/>
<dbReference type="InterPro" id="IPR008551">
    <property type="entry name" value="TANGO2"/>
</dbReference>
<dbReference type="AlphaFoldDB" id="A0A0L0FM80"/>
<dbReference type="PANTHER" id="PTHR17985">
    <property type="entry name" value="SER/THR-RICH PROTEIN T10 IN DGCR REGION"/>
    <property type="match status" value="1"/>
</dbReference>
<proteinExistence type="predicted"/>
<accession>A0A0L0FM80</accession>
<evidence type="ECO:0008006" key="3">
    <source>
        <dbReference type="Google" id="ProtNLM"/>
    </source>
</evidence>
<dbReference type="PANTHER" id="PTHR17985:SF8">
    <property type="entry name" value="TRANSPORT AND GOLGI ORGANIZATION PROTEIN 2 HOMOLOG"/>
    <property type="match status" value="1"/>
</dbReference>
<dbReference type="RefSeq" id="XP_014151784.1">
    <property type="nucleotide sequence ID" value="XM_014296309.1"/>
</dbReference>
<dbReference type="Pfam" id="PF05742">
    <property type="entry name" value="TANGO2"/>
    <property type="match status" value="1"/>
</dbReference>
<dbReference type="Proteomes" id="UP000054560">
    <property type="component" value="Unassembled WGS sequence"/>
</dbReference>
<sequence length="264" mass="29601">MDLQPGREGGTWLAMTTTGRISALTNYRIPVADVRPDTCGRGQLITDYLKSTESPSVVMNNVDKRRNDFAGFNLLCADVKEDDTEFVYYTNAEPLGIPTLPPGTYSMCNKVLDSPWPKQLRGKQQFNQILNKYRGQQKGADARQRLEDELLRLMGDETRYDETTGLPHTGVPLSIEIDLSAIFCQVNMNDKRYGTRSTSLIFIDDHNEVTWVEYARPDVGNEVAPASAAADGVPPQIAQQWIRTEQRFPLAHRCNSSVDGQIKT</sequence>
<reference evidence="1 2" key="1">
    <citation type="submission" date="2011-02" db="EMBL/GenBank/DDBJ databases">
        <title>The Genome Sequence of Sphaeroforma arctica JP610.</title>
        <authorList>
            <consortium name="The Broad Institute Genome Sequencing Platform"/>
            <person name="Russ C."/>
            <person name="Cuomo C."/>
            <person name="Young S.K."/>
            <person name="Zeng Q."/>
            <person name="Gargeya S."/>
            <person name="Alvarado L."/>
            <person name="Berlin A."/>
            <person name="Chapman S.B."/>
            <person name="Chen Z."/>
            <person name="Freedman E."/>
            <person name="Gellesch M."/>
            <person name="Goldberg J."/>
            <person name="Griggs A."/>
            <person name="Gujja S."/>
            <person name="Heilman E."/>
            <person name="Heiman D."/>
            <person name="Howarth C."/>
            <person name="Mehta T."/>
            <person name="Neiman D."/>
            <person name="Pearson M."/>
            <person name="Roberts A."/>
            <person name="Saif S."/>
            <person name="Shea T."/>
            <person name="Shenoy N."/>
            <person name="Sisk P."/>
            <person name="Stolte C."/>
            <person name="Sykes S."/>
            <person name="White J."/>
            <person name="Yandava C."/>
            <person name="Burger G."/>
            <person name="Gray M.W."/>
            <person name="Holland P.W.H."/>
            <person name="King N."/>
            <person name="Lang F.B.F."/>
            <person name="Roger A.J."/>
            <person name="Ruiz-Trillo I."/>
            <person name="Haas B."/>
            <person name="Nusbaum C."/>
            <person name="Birren B."/>
        </authorList>
    </citation>
    <scope>NUCLEOTIDE SEQUENCE [LARGE SCALE GENOMIC DNA]</scope>
    <source>
        <strain evidence="1 2">JP610</strain>
    </source>
</reference>
<evidence type="ECO:0000313" key="2">
    <source>
        <dbReference type="Proteomes" id="UP000054560"/>
    </source>
</evidence>
<name>A0A0L0FM80_9EUKA</name>
<organism evidence="1 2">
    <name type="scientific">Sphaeroforma arctica JP610</name>
    <dbReference type="NCBI Taxonomy" id="667725"/>
    <lineage>
        <taxon>Eukaryota</taxon>
        <taxon>Ichthyosporea</taxon>
        <taxon>Ichthyophonida</taxon>
        <taxon>Sphaeroforma</taxon>
    </lineage>
</organism>
<evidence type="ECO:0000313" key="1">
    <source>
        <dbReference type="EMBL" id="KNC77882.1"/>
    </source>
</evidence>
<dbReference type="EMBL" id="KQ242610">
    <property type="protein sequence ID" value="KNC77882.1"/>
    <property type="molecule type" value="Genomic_DNA"/>
</dbReference>
<dbReference type="eggNOG" id="KOG2342">
    <property type="taxonomic scope" value="Eukaryota"/>
</dbReference>
<dbReference type="OrthoDB" id="191601at2759"/>
<protein>
    <recommendedName>
        <fullName evidence="3">Transport and Golgi organization protein 2</fullName>
    </recommendedName>
</protein>